<reference evidence="4" key="4">
    <citation type="journal article" date="2022" name="Res Sq">
        <title>Comparative Genomics Reveals Insights into the Divergent Evolution of Astigmatic Mites and Household Pest Adaptations.</title>
        <authorList>
            <person name="Xiong Q."/>
            <person name="Wan A.T.-Y."/>
            <person name="Liu X.-Y."/>
            <person name="Fung C.S.-H."/>
            <person name="Xiao X."/>
            <person name="Malainual N."/>
            <person name="Hou J."/>
            <person name="Wang L."/>
            <person name="Wang M."/>
            <person name="Yang K."/>
            <person name="Cui Y."/>
            <person name="Leung E."/>
            <person name="Nong W."/>
            <person name="Shin S.-K."/>
            <person name="Au S."/>
            <person name="Jeong K.Y."/>
            <person name="Chew F.T."/>
            <person name="Hui J."/>
            <person name="Leung T.F."/>
            <person name="Tungtrongchitr A."/>
            <person name="Zhong N."/>
            <person name="Liu Z."/>
            <person name="Tsui S."/>
        </authorList>
    </citation>
    <scope>NUCLEOTIDE SEQUENCE</scope>
    <source>
        <strain evidence="4">Derf</strain>
        <tissue evidence="4">Whole organism</tissue>
    </source>
</reference>
<dbReference type="EMBL" id="ASGP02000007">
    <property type="protein sequence ID" value="KAH9497189.1"/>
    <property type="molecule type" value="Genomic_DNA"/>
</dbReference>
<reference evidence="3" key="2">
    <citation type="submission" date="2020-06" db="EMBL/GenBank/DDBJ databases">
        <authorList>
            <person name="Ji K."/>
            <person name="Li J."/>
        </authorList>
    </citation>
    <scope>NUCLEOTIDE SEQUENCE</scope>
    <source>
        <strain evidence="3">JKM2019</strain>
        <tissue evidence="3">Whole body</tissue>
    </source>
</reference>
<keyword evidence="2" id="KW-1133">Transmembrane helix</keyword>
<evidence type="ECO:0000256" key="1">
    <source>
        <dbReference type="SAM" id="MobiDB-lite"/>
    </source>
</evidence>
<accession>A0A922KW06</accession>
<feature type="transmembrane region" description="Helical" evidence="2">
    <location>
        <begin position="12"/>
        <end position="30"/>
    </location>
</feature>
<dbReference type="AlphaFoldDB" id="A0A922KW06"/>
<dbReference type="Proteomes" id="UP000790347">
    <property type="component" value="Unassembled WGS sequence"/>
</dbReference>
<dbReference type="Proteomes" id="UP000828236">
    <property type="component" value="Unassembled WGS sequence"/>
</dbReference>
<sequence>MLASNLIRSDSQWLIIVLLLSILYIHHHQIECSVFKLVRKKKFLEGFLVGFLIGSEYGNQKAGSRSPPPPPPLPPPAPSPIYGGGYGSSPDFGHSGLEYRSLMSSKKYDRNYWQRMQTRPRRHRQQRSNRKTKRIKKKISRIPFYLNWLTTQQEKQYIK</sequence>
<feature type="compositionally biased region" description="Pro residues" evidence="1">
    <location>
        <begin position="66"/>
        <end position="79"/>
    </location>
</feature>
<feature type="region of interest" description="Disordered" evidence="1">
    <location>
        <begin position="59"/>
        <end position="89"/>
    </location>
</feature>
<reference evidence="4" key="1">
    <citation type="submission" date="2013-05" db="EMBL/GenBank/DDBJ databases">
        <authorList>
            <person name="Yim A.K.Y."/>
            <person name="Chan T.F."/>
            <person name="Ji K.M."/>
            <person name="Liu X.Y."/>
            <person name="Zhou J.W."/>
            <person name="Li R.Q."/>
            <person name="Yang K.Y."/>
            <person name="Li J."/>
            <person name="Li M."/>
            <person name="Law P.T.W."/>
            <person name="Wu Y.L."/>
            <person name="Cai Z.L."/>
            <person name="Qin H."/>
            <person name="Bao Y."/>
            <person name="Leung R.K.K."/>
            <person name="Ng P.K.S."/>
            <person name="Zou J."/>
            <person name="Zhong X.J."/>
            <person name="Ran P.X."/>
            <person name="Zhong N.S."/>
            <person name="Liu Z.G."/>
            <person name="Tsui S.K.W."/>
        </authorList>
    </citation>
    <scope>NUCLEOTIDE SEQUENCE</scope>
    <source>
        <strain evidence="4">Derf</strain>
        <tissue evidence="4">Whole organism</tissue>
    </source>
</reference>
<protein>
    <submittedName>
        <fullName evidence="4">Uncharacterized protein</fullName>
    </submittedName>
</protein>
<proteinExistence type="predicted"/>
<keyword evidence="5" id="KW-1185">Reference proteome</keyword>
<gene>
    <name evidence="4" type="ORF">DERF_013194</name>
    <name evidence="3" type="ORF">HUG17_6167</name>
</gene>
<organism evidence="4 5">
    <name type="scientific">Dermatophagoides farinae</name>
    <name type="common">American house dust mite</name>
    <dbReference type="NCBI Taxonomy" id="6954"/>
    <lineage>
        <taxon>Eukaryota</taxon>
        <taxon>Metazoa</taxon>
        <taxon>Ecdysozoa</taxon>
        <taxon>Arthropoda</taxon>
        <taxon>Chelicerata</taxon>
        <taxon>Arachnida</taxon>
        <taxon>Acari</taxon>
        <taxon>Acariformes</taxon>
        <taxon>Sarcoptiformes</taxon>
        <taxon>Astigmata</taxon>
        <taxon>Psoroptidia</taxon>
        <taxon>Analgoidea</taxon>
        <taxon>Pyroglyphidae</taxon>
        <taxon>Dermatophagoidinae</taxon>
        <taxon>Dermatophagoides</taxon>
    </lineage>
</organism>
<evidence type="ECO:0000313" key="3">
    <source>
        <dbReference type="EMBL" id="KAH7643805.1"/>
    </source>
</evidence>
<evidence type="ECO:0000313" key="4">
    <source>
        <dbReference type="EMBL" id="KAH9497189.1"/>
    </source>
</evidence>
<keyword evidence="2" id="KW-0812">Transmembrane</keyword>
<name>A0A922KW06_DERFA</name>
<evidence type="ECO:0000256" key="2">
    <source>
        <dbReference type="SAM" id="Phobius"/>
    </source>
</evidence>
<dbReference type="EMBL" id="SDOV01000002">
    <property type="protein sequence ID" value="KAH7643805.1"/>
    <property type="molecule type" value="Genomic_DNA"/>
</dbReference>
<keyword evidence="2" id="KW-0472">Membrane</keyword>
<evidence type="ECO:0000313" key="5">
    <source>
        <dbReference type="Proteomes" id="UP000790347"/>
    </source>
</evidence>
<reference evidence="3" key="3">
    <citation type="journal article" date="2021" name="World Allergy Organ. J.">
        <title>Chromosome-level assembly of Dermatophagoides farinae genome and transcriptome reveals two novel allergens Der f 37 and Der f 39.</title>
        <authorList>
            <person name="Chen J."/>
            <person name="Cai Z."/>
            <person name="Fan D."/>
            <person name="Hu J."/>
            <person name="Hou Y."/>
            <person name="He Y."/>
            <person name="Zhang Z."/>
            <person name="Zhao Z."/>
            <person name="Gao P."/>
            <person name="Hu W."/>
            <person name="Sun J."/>
            <person name="Li J."/>
            <person name="Ji K."/>
        </authorList>
    </citation>
    <scope>NUCLEOTIDE SEQUENCE</scope>
    <source>
        <strain evidence="3">JKM2019</strain>
    </source>
</reference>
<comment type="caution">
    <text evidence="4">The sequence shown here is derived from an EMBL/GenBank/DDBJ whole genome shotgun (WGS) entry which is preliminary data.</text>
</comment>